<name>A0AAV3XYD0_9GAST</name>
<evidence type="ECO:0000313" key="2">
    <source>
        <dbReference type="Proteomes" id="UP000735302"/>
    </source>
</evidence>
<dbReference type="Proteomes" id="UP000735302">
    <property type="component" value="Unassembled WGS sequence"/>
</dbReference>
<accession>A0AAV3XYD0</accession>
<proteinExistence type="predicted"/>
<dbReference type="AlphaFoldDB" id="A0AAV3XYD0"/>
<reference evidence="1 2" key="1">
    <citation type="journal article" date="2021" name="Elife">
        <title>Chloroplast acquisition without the gene transfer in kleptoplastic sea slugs, Plakobranchus ocellatus.</title>
        <authorList>
            <person name="Maeda T."/>
            <person name="Takahashi S."/>
            <person name="Yoshida T."/>
            <person name="Shimamura S."/>
            <person name="Takaki Y."/>
            <person name="Nagai Y."/>
            <person name="Toyoda A."/>
            <person name="Suzuki Y."/>
            <person name="Arimoto A."/>
            <person name="Ishii H."/>
            <person name="Satoh N."/>
            <person name="Nishiyama T."/>
            <person name="Hasebe M."/>
            <person name="Maruyama T."/>
            <person name="Minagawa J."/>
            <person name="Obokata J."/>
            <person name="Shigenobu S."/>
        </authorList>
    </citation>
    <scope>NUCLEOTIDE SEQUENCE [LARGE SCALE GENOMIC DNA]</scope>
</reference>
<evidence type="ECO:0000313" key="1">
    <source>
        <dbReference type="EMBL" id="GFN79955.1"/>
    </source>
</evidence>
<dbReference type="EMBL" id="BLXT01000751">
    <property type="protein sequence ID" value="GFN79955.1"/>
    <property type="molecule type" value="Genomic_DNA"/>
</dbReference>
<comment type="caution">
    <text evidence="1">The sequence shown here is derived from an EMBL/GenBank/DDBJ whole genome shotgun (WGS) entry which is preliminary data.</text>
</comment>
<sequence>MPGIVRSRRKQRKHGMVVYDTGTEEELQLVQQIPKNPISIAVSATYGYTRSAKLWRTVQCRMSCNATQSLKRFDCKLQLVQQIPKTPSRSLLVPPTATQDQLSYGVLCSVGCLVTQRSPSNVSTFKLLRLKMITKIPAPKLPAKTECDMLYYMNHHYIGTNTS</sequence>
<keyword evidence="2" id="KW-1185">Reference proteome</keyword>
<organism evidence="1 2">
    <name type="scientific">Plakobranchus ocellatus</name>
    <dbReference type="NCBI Taxonomy" id="259542"/>
    <lineage>
        <taxon>Eukaryota</taxon>
        <taxon>Metazoa</taxon>
        <taxon>Spiralia</taxon>
        <taxon>Lophotrochozoa</taxon>
        <taxon>Mollusca</taxon>
        <taxon>Gastropoda</taxon>
        <taxon>Heterobranchia</taxon>
        <taxon>Euthyneura</taxon>
        <taxon>Panpulmonata</taxon>
        <taxon>Sacoglossa</taxon>
        <taxon>Placobranchoidea</taxon>
        <taxon>Plakobranchidae</taxon>
        <taxon>Plakobranchus</taxon>
    </lineage>
</organism>
<protein>
    <submittedName>
        <fullName evidence="1">Uncharacterized protein</fullName>
    </submittedName>
</protein>
<gene>
    <name evidence="1" type="ORF">PoB_000646100</name>
</gene>